<dbReference type="InterPro" id="IPR051343">
    <property type="entry name" value="G-type_lectin_kinases/EP1-like"/>
</dbReference>
<dbReference type="Gene3D" id="1.10.510.10">
    <property type="entry name" value="Transferase(Phosphotransferase) domain 1"/>
    <property type="match status" value="1"/>
</dbReference>
<dbReference type="PANTHER" id="PTHR47976:SF1">
    <property type="entry name" value="G-TYPE LECTIN S-RECEPTOR-LIKE SERINE_THREONINE-PROTEIN KINASE SD2-5"/>
    <property type="match status" value="1"/>
</dbReference>
<dbReference type="EMBL" id="HG994365">
    <property type="protein sequence ID" value="CAF2068404.1"/>
    <property type="molecule type" value="Genomic_DNA"/>
</dbReference>
<proteinExistence type="predicted"/>
<dbReference type="Pfam" id="PF00069">
    <property type="entry name" value="Pkinase"/>
    <property type="match status" value="1"/>
</dbReference>
<dbReference type="AlphaFoldDB" id="A0A816R6G1"/>
<keyword evidence="1" id="KW-0732">Signal</keyword>
<organism evidence="4">
    <name type="scientific">Brassica napus</name>
    <name type="common">Rape</name>
    <dbReference type="NCBI Taxonomy" id="3708"/>
    <lineage>
        <taxon>Eukaryota</taxon>
        <taxon>Viridiplantae</taxon>
        <taxon>Streptophyta</taxon>
        <taxon>Embryophyta</taxon>
        <taxon>Tracheophyta</taxon>
        <taxon>Spermatophyta</taxon>
        <taxon>Magnoliopsida</taxon>
        <taxon>eudicotyledons</taxon>
        <taxon>Gunneridae</taxon>
        <taxon>Pentapetalae</taxon>
        <taxon>rosids</taxon>
        <taxon>malvids</taxon>
        <taxon>Brassicales</taxon>
        <taxon>Brassicaceae</taxon>
        <taxon>Brassiceae</taxon>
        <taxon>Brassica</taxon>
    </lineage>
</organism>
<dbReference type="GO" id="GO:0004672">
    <property type="term" value="F:protein kinase activity"/>
    <property type="evidence" value="ECO:0007669"/>
    <property type="project" value="InterPro"/>
</dbReference>
<dbReference type="PANTHER" id="PTHR47976">
    <property type="entry name" value="G-TYPE LECTIN S-RECEPTOR-LIKE SERINE/THREONINE-PROTEIN KINASE SD2-5"/>
    <property type="match status" value="1"/>
</dbReference>
<accession>A0A816R6G1</accession>
<evidence type="ECO:0000256" key="2">
    <source>
        <dbReference type="SAM" id="MobiDB-lite"/>
    </source>
</evidence>
<dbReference type="PROSITE" id="PS50011">
    <property type="entry name" value="PROTEIN_KINASE_DOM"/>
    <property type="match status" value="1"/>
</dbReference>
<dbReference type="SUPFAM" id="SSF56112">
    <property type="entry name" value="Protein kinase-like (PK-like)"/>
    <property type="match status" value="1"/>
</dbReference>
<dbReference type="InterPro" id="IPR000719">
    <property type="entry name" value="Prot_kinase_dom"/>
</dbReference>
<dbReference type="GO" id="GO:0005524">
    <property type="term" value="F:ATP binding"/>
    <property type="evidence" value="ECO:0007669"/>
    <property type="project" value="InterPro"/>
</dbReference>
<name>A0A816R6G1_BRANA</name>
<gene>
    <name evidence="4" type="ORF">DARMORV10_C01P06650.1</name>
</gene>
<evidence type="ECO:0000313" key="4">
    <source>
        <dbReference type="EMBL" id="CAF2068404.1"/>
    </source>
</evidence>
<feature type="domain" description="Protein kinase" evidence="3">
    <location>
        <begin position="1"/>
        <end position="131"/>
    </location>
</feature>
<feature type="region of interest" description="Disordered" evidence="2">
    <location>
        <begin position="154"/>
        <end position="173"/>
    </location>
</feature>
<sequence length="173" mass="19884">MTREQSHVFTTLRGTRGYMAPEWITTYAISEKSDVYSYGMVLIEIIRRRKNQESSLASTNFPAYAFTRMREGLLIENVDWEMEEEEGVDIVNDARVGRAMKTAFWCIQEDMHLRPSMSKVVQMLEGVFPVLQPPSSSTLDPNRYTRLELRSISEESDCRTSSSAFHSELSGPR</sequence>
<reference evidence="4" key="1">
    <citation type="submission" date="2021-01" db="EMBL/GenBank/DDBJ databases">
        <authorList>
            <consortium name="Genoscope - CEA"/>
            <person name="William W."/>
        </authorList>
    </citation>
    <scope>NUCLEOTIDE SEQUENCE</scope>
</reference>
<dbReference type="Proteomes" id="UP001295469">
    <property type="component" value="Chromosome C01"/>
</dbReference>
<evidence type="ECO:0000256" key="1">
    <source>
        <dbReference type="ARBA" id="ARBA00022729"/>
    </source>
</evidence>
<evidence type="ECO:0000259" key="3">
    <source>
        <dbReference type="PROSITE" id="PS50011"/>
    </source>
</evidence>
<dbReference type="InterPro" id="IPR011009">
    <property type="entry name" value="Kinase-like_dom_sf"/>
</dbReference>
<protein>
    <submittedName>
        <fullName evidence="4">(rape) hypothetical protein</fullName>
    </submittedName>
</protein>